<protein>
    <submittedName>
        <fullName evidence="1">33925_t:CDS:1</fullName>
    </submittedName>
</protein>
<evidence type="ECO:0000313" key="1">
    <source>
        <dbReference type="EMBL" id="CAG8848118.1"/>
    </source>
</evidence>
<gene>
    <name evidence="1" type="ORF">GMARGA_LOCUS39025</name>
</gene>
<proteinExistence type="predicted"/>
<dbReference type="EMBL" id="CAJVQB010090728">
    <property type="protein sequence ID" value="CAG8848118.1"/>
    <property type="molecule type" value="Genomic_DNA"/>
</dbReference>
<feature type="non-terminal residue" evidence="1">
    <location>
        <position position="1"/>
    </location>
</feature>
<keyword evidence="2" id="KW-1185">Reference proteome</keyword>
<dbReference type="Proteomes" id="UP000789901">
    <property type="component" value="Unassembled WGS sequence"/>
</dbReference>
<sequence length="54" mass="6009">QSTSDQFIKKNPDVGKAVPKIFSDAPNIEIKPCDLCFVFKNELVKVCPGAEKDR</sequence>
<accession>A0ABN7X4V7</accession>
<organism evidence="1 2">
    <name type="scientific">Gigaspora margarita</name>
    <dbReference type="NCBI Taxonomy" id="4874"/>
    <lineage>
        <taxon>Eukaryota</taxon>
        <taxon>Fungi</taxon>
        <taxon>Fungi incertae sedis</taxon>
        <taxon>Mucoromycota</taxon>
        <taxon>Glomeromycotina</taxon>
        <taxon>Glomeromycetes</taxon>
        <taxon>Diversisporales</taxon>
        <taxon>Gigasporaceae</taxon>
        <taxon>Gigaspora</taxon>
    </lineage>
</organism>
<feature type="non-terminal residue" evidence="1">
    <location>
        <position position="54"/>
    </location>
</feature>
<comment type="caution">
    <text evidence="1">The sequence shown here is derived from an EMBL/GenBank/DDBJ whole genome shotgun (WGS) entry which is preliminary data.</text>
</comment>
<reference evidence="1 2" key="1">
    <citation type="submission" date="2021-06" db="EMBL/GenBank/DDBJ databases">
        <authorList>
            <person name="Kallberg Y."/>
            <person name="Tangrot J."/>
            <person name="Rosling A."/>
        </authorList>
    </citation>
    <scope>NUCLEOTIDE SEQUENCE [LARGE SCALE GENOMIC DNA]</scope>
    <source>
        <strain evidence="1 2">120-4 pot B 10/14</strain>
    </source>
</reference>
<evidence type="ECO:0000313" key="2">
    <source>
        <dbReference type="Proteomes" id="UP000789901"/>
    </source>
</evidence>
<name>A0ABN7X4V7_GIGMA</name>